<evidence type="ECO:0008006" key="4">
    <source>
        <dbReference type="Google" id="ProtNLM"/>
    </source>
</evidence>
<reference evidence="2 3" key="1">
    <citation type="submission" date="2024-06" db="EMBL/GenBank/DDBJ databases">
        <authorList>
            <person name="Tuo L."/>
        </authorList>
    </citation>
    <scope>NUCLEOTIDE SEQUENCE [LARGE SCALE GENOMIC DNA]</scope>
    <source>
        <strain evidence="2 3">ZMM04-5</strain>
    </source>
</reference>
<evidence type="ECO:0000313" key="3">
    <source>
        <dbReference type="Proteomes" id="UP001556196"/>
    </source>
</evidence>
<feature type="transmembrane region" description="Helical" evidence="1">
    <location>
        <begin position="12"/>
        <end position="29"/>
    </location>
</feature>
<dbReference type="RefSeq" id="WP_367722778.1">
    <property type="nucleotide sequence ID" value="NZ_JBFOCI010000002.1"/>
</dbReference>
<feature type="transmembrane region" description="Helical" evidence="1">
    <location>
        <begin position="152"/>
        <end position="168"/>
    </location>
</feature>
<feature type="transmembrane region" description="Helical" evidence="1">
    <location>
        <begin position="382"/>
        <end position="402"/>
    </location>
</feature>
<keyword evidence="1" id="KW-1133">Transmembrane helix</keyword>
<feature type="transmembrane region" description="Helical" evidence="1">
    <location>
        <begin position="245"/>
        <end position="264"/>
    </location>
</feature>
<name>A0ABV3QXA6_9HYPH</name>
<comment type="caution">
    <text evidence="2">The sequence shown here is derived from an EMBL/GenBank/DDBJ whole genome shotgun (WGS) entry which is preliminary data.</text>
</comment>
<dbReference type="EMBL" id="JBFOCI010000002">
    <property type="protein sequence ID" value="MEW9805689.1"/>
    <property type="molecule type" value="Genomic_DNA"/>
</dbReference>
<keyword evidence="1" id="KW-0812">Transmembrane</keyword>
<feature type="transmembrane region" description="Helical" evidence="1">
    <location>
        <begin position="128"/>
        <end position="146"/>
    </location>
</feature>
<feature type="transmembrane region" description="Helical" evidence="1">
    <location>
        <begin position="348"/>
        <end position="370"/>
    </location>
</feature>
<keyword evidence="3" id="KW-1185">Reference proteome</keyword>
<evidence type="ECO:0000313" key="2">
    <source>
        <dbReference type="EMBL" id="MEW9805689.1"/>
    </source>
</evidence>
<feature type="transmembrane region" description="Helical" evidence="1">
    <location>
        <begin position="302"/>
        <end position="320"/>
    </location>
</feature>
<keyword evidence="1" id="KW-0472">Membrane</keyword>
<feature type="transmembrane region" description="Helical" evidence="1">
    <location>
        <begin position="214"/>
        <end position="233"/>
    </location>
</feature>
<evidence type="ECO:0000256" key="1">
    <source>
        <dbReference type="SAM" id="Phobius"/>
    </source>
</evidence>
<accession>A0ABV3QXA6</accession>
<dbReference type="Proteomes" id="UP001556196">
    <property type="component" value="Unassembled WGS sequence"/>
</dbReference>
<feature type="transmembrane region" description="Helical" evidence="1">
    <location>
        <begin position="325"/>
        <end position="342"/>
    </location>
</feature>
<gene>
    <name evidence="2" type="ORF">ABUE31_06825</name>
</gene>
<sequence length="508" mass="53694">MTAAGSQRPQLFQVALLAVLIGITFQGALRLPGVREAPLGCDDFGYHRQAALFRENGLHGFDTGLETPNSRRLIEIAKATGEKTSHWYQAVAPHCHHYRADVDKVILQYPPGTGMLMAPLPEDVERRWLRYGCLFAVAAAFAYLLARTTRPADGLVVLGGAGLVLAASQVGTDSAYAGIALSVVCALLLAPALGTAGTLAPALLGLAAGFSSTIRVTNLLIVAIVGLVFLVRLVRSRSRSDVASLMAYSAGSVAGLAPAIWANFVNAGSIFRTTYSAVDATKPEFDLDDILRGIAFYFGDNSNGLALTLSLVIGIATLLAHPRSVAMSVAAWVMALSLAYLVPKDVLVPYYLLSAAAFLTTVSVAVLIGLPEPTKPARGWSAWAFPAAVAVAAVVGLMAIAFPSQRLAIDPAVKQRFADDPIVWGDVYGSAVVARYGAYSAKIMFTSPEIQDALVSGLDDAGIEQFFLVDTDSMAAVVDRVRTRWLLTPAGDVFGRPLYRLSGRLAAG</sequence>
<protein>
    <recommendedName>
        <fullName evidence="4">Glycosyltransferase RgtA/B/C/D-like domain-containing protein</fullName>
    </recommendedName>
</protein>
<organism evidence="2 3">
    <name type="scientific">Mesorhizobium marinum</name>
    <dbReference type="NCBI Taxonomy" id="3228790"/>
    <lineage>
        <taxon>Bacteria</taxon>
        <taxon>Pseudomonadati</taxon>
        <taxon>Pseudomonadota</taxon>
        <taxon>Alphaproteobacteria</taxon>
        <taxon>Hyphomicrobiales</taxon>
        <taxon>Phyllobacteriaceae</taxon>
        <taxon>Mesorhizobium</taxon>
    </lineage>
</organism>
<proteinExistence type="predicted"/>